<dbReference type="AlphaFoldDB" id="A0A1Z1M7S7"/>
<name>A0A1Z1M7S7_9FLOR</name>
<dbReference type="RefSeq" id="YP_009393504.1">
    <property type="nucleotide sequence ID" value="NC_035268.1"/>
</dbReference>
<protein>
    <submittedName>
        <fullName evidence="1">Uncharacterized protein</fullName>
    </submittedName>
</protein>
<gene>
    <name evidence="1" type="primary">ycf58</name>
</gene>
<proteinExistence type="predicted"/>
<sequence length="144" mass="17424">MIISLYLFFKKFEGKWISQKNVYLLENRKQKTDNKITKISINPNSLFLLNKMNLFYSYNFKFLTNNIYLDYKQYNKTNLFKEFNLKLIETNLLKINCILIDKNLEYEEYLYSVSSNLKISVGILKELNYRKYIGIIMTSYIKIQ</sequence>
<evidence type="ECO:0000313" key="1">
    <source>
        <dbReference type="EMBL" id="ARW62066.1"/>
    </source>
</evidence>
<keyword evidence="1" id="KW-0934">Plastid</keyword>
<dbReference type="GeneID" id="33355211"/>
<keyword evidence="1" id="KW-0150">Chloroplast</keyword>
<organism evidence="1">
    <name type="scientific">Bostrychia simpliciuscula</name>
    <dbReference type="NCBI Taxonomy" id="324754"/>
    <lineage>
        <taxon>Eukaryota</taxon>
        <taxon>Rhodophyta</taxon>
        <taxon>Florideophyceae</taxon>
        <taxon>Rhodymeniophycidae</taxon>
        <taxon>Ceramiales</taxon>
        <taxon>Rhodomelaceae</taxon>
        <taxon>Bostrychia</taxon>
    </lineage>
</organism>
<geneLocation type="chloroplast" evidence="1"/>
<accession>A0A1Z1M7S7</accession>
<reference evidence="1" key="1">
    <citation type="journal article" date="2017" name="J. Phycol.">
        <title>Analysis of chloroplast genomes and a supermatrix inform reclassification of the Rhodomelaceae (Rhodophyta).</title>
        <authorList>
            <person name="Diaz-Tapia P."/>
            <person name="Maggs C.A."/>
            <person name="West J.A."/>
            <person name="Verbruggen H."/>
        </authorList>
    </citation>
    <scope>NUCLEOTIDE SEQUENCE</scope>
    <source>
        <strain evidence="1">JW3897</strain>
    </source>
</reference>
<dbReference type="EMBL" id="MF101421">
    <property type="protein sequence ID" value="ARW62066.1"/>
    <property type="molecule type" value="Genomic_DNA"/>
</dbReference>